<evidence type="ECO:0000313" key="1">
    <source>
        <dbReference type="EMBL" id="HGS04283.1"/>
    </source>
</evidence>
<accession>A0A7V4G6I3</accession>
<gene>
    <name evidence="1" type="ORF">ENT08_00830</name>
</gene>
<name>A0A7V4G6I3_9BACT</name>
<dbReference type="AlphaFoldDB" id="A0A7V4G6I3"/>
<dbReference type="EMBL" id="DSXI01000049">
    <property type="protein sequence ID" value="HGS04283.1"/>
    <property type="molecule type" value="Genomic_DNA"/>
</dbReference>
<reference evidence="1" key="1">
    <citation type="journal article" date="2020" name="mSystems">
        <title>Genome- and Community-Level Interaction Insights into Carbon Utilization and Element Cycling Functions of Hydrothermarchaeota in Hydrothermal Sediment.</title>
        <authorList>
            <person name="Zhou Z."/>
            <person name="Liu Y."/>
            <person name="Xu W."/>
            <person name="Pan J."/>
            <person name="Luo Z.H."/>
            <person name="Li M."/>
        </authorList>
    </citation>
    <scope>NUCLEOTIDE SEQUENCE [LARGE SCALE GENOMIC DNA]</scope>
    <source>
        <strain evidence="1">SpSt-548</strain>
    </source>
</reference>
<evidence type="ECO:0008006" key="2">
    <source>
        <dbReference type="Google" id="ProtNLM"/>
    </source>
</evidence>
<proteinExistence type="predicted"/>
<sequence length="92" mass="10232">MAILSSQPGQLSLGIAKLKGNPDLARELEARLLAIRGITEVTVDPQVGEVEIKYQRETLRSFTSLWALKDVMTHFFPEINAWELAAALSPRL</sequence>
<comment type="caution">
    <text evidence="1">The sequence shown here is derived from an EMBL/GenBank/DDBJ whole genome shotgun (WGS) entry which is preliminary data.</text>
</comment>
<protein>
    <recommendedName>
        <fullName evidence="2">Heavy-metal-associated domain-containing protein</fullName>
    </recommendedName>
</protein>
<organism evidence="1">
    <name type="scientific">Desulfobacca acetoxidans</name>
    <dbReference type="NCBI Taxonomy" id="60893"/>
    <lineage>
        <taxon>Bacteria</taxon>
        <taxon>Pseudomonadati</taxon>
        <taxon>Thermodesulfobacteriota</taxon>
        <taxon>Desulfobaccia</taxon>
        <taxon>Desulfobaccales</taxon>
        <taxon>Desulfobaccaceae</taxon>
        <taxon>Desulfobacca</taxon>
    </lineage>
</organism>